<evidence type="ECO:0000256" key="8">
    <source>
        <dbReference type="ARBA" id="ARBA00022777"/>
    </source>
</evidence>
<dbReference type="InterPro" id="IPR011989">
    <property type="entry name" value="ARM-like"/>
</dbReference>
<dbReference type="Pfam" id="PF22956">
    <property type="entry name" value="VPS15-like_hel"/>
    <property type="match status" value="1"/>
</dbReference>
<dbReference type="GO" id="GO:0005770">
    <property type="term" value="C:late endosome"/>
    <property type="evidence" value="ECO:0007669"/>
    <property type="project" value="TreeGrafter"/>
</dbReference>
<evidence type="ECO:0000256" key="7">
    <source>
        <dbReference type="ARBA" id="ARBA00022741"/>
    </source>
</evidence>
<accession>A0AAD7ZGT6</accession>
<comment type="caution">
    <text evidence="13">The sequence shown here is derived from an EMBL/GenBank/DDBJ whole genome shotgun (WGS) entry which is preliminary data.</text>
</comment>
<evidence type="ECO:0000256" key="1">
    <source>
        <dbReference type="ARBA" id="ARBA00004419"/>
    </source>
</evidence>
<dbReference type="SUPFAM" id="SSF48371">
    <property type="entry name" value="ARM repeat"/>
    <property type="match status" value="1"/>
</dbReference>
<evidence type="ECO:0000256" key="11">
    <source>
        <dbReference type="SAM" id="MobiDB-lite"/>
    </source>
</evidence>
<dbReference type="Pfam" id="PF00069">
    <property type="entry name" value="Pkinase"/>
    <property type="match status" value="1"/>
</dbReference>
<dbReference type="InterPro" id="IPR001680">
    <property type="entry name" value="WD40_rpt"/>
</dbReference>
<evidence type="ECO:0000256" key="10">
    <source>
        <dbReference type="PROSITE-ProRule" id="PRU00221"/>
    </source>
</evidence>
<dbReference type="Gene3D" id="1.25.10.10">
    <property type="entry name" value="Leucine-rich Repeat Variant"/>
    <property type="match status" value="2"/>
</dbReference>
<dbReference type="GO" id="GO:0045324">
    <property type="term" value="P:late endosome to vacuole transport"/>
    <property type="evidence" value="ECO:0007669"/>
    <property type="project" value="InterPro"/>
</dbReference>
<dbReference type="SUPFAM" id="SSF56112">
    <property type="entry name" value="Protein kinase-like (PK-like)"/>
    <property type="match status" value="1"/>
</dbReference>
<dbReference type="GO" id="GO:0034272">
    <property type="term" value="C:phosphatidylinositol 3-kinase complex, class III, type II"/>
    <property type="evidence" value="ECO:0007669"/>
    <property type="project" value="TreeGrafter"/>
</dbReference>
<evidence type="ECO:0000313" key="13">
    <source>
        <dbReference type="EMBL" id="KAJ9580221.1"/>
    </source>
</evidence>
<feature type="region of interest" description="Disordered" evidence="11">
    <location>
        <begin position="1296"/>
        <end position="1334"/>
    </location>
</feature>
<feature type="region of interest" description="Disordered" evidence="11">
    <location>
        <begin position="871"/>
        <end position="904"/>
    </location>
</feature>
<sequence length="1363" mass="153839">MGNQLVGIAPSQIFPVEHYLTDHPDLQFDVNLGSTRFLKVARARTQEGLIVVKVFCNPRPNFASCSPQGEDRRNMQQTILSCQLSSIPESHEENTAQLLQYVEQVCLFVCELQLTEKAGFIMREYVKYSLYDRISTRPFLLDIEKRWIAFQVLYALHQCHKVGVCHGDIKLENILLTSWNWVLLADFASFKPTFLPEDNPGDYSYFFDASRRRTCYIAPERFIPTLNTDGSNQLLMPEESLYQANLVPYMDLFSVGCILAELFNEVHDAPFDLSELLAYCSSEGKGFKHLDKIEDPNIREMIRSMSERDPSRRLSAEMYLAQERNRVFPEYFYSFLQPYMQIFSATPILSPDEKISRLRKDMHNIIKMLCPEETSDEKGSADSVQGEKMGGDGLVIITGLVTSCIRGLHHCTSKLHCLDMLLELSECLASEIILDRILPYCLHLIHDSFPRVRVRAIHTVTRCLELVKTVPSSHANVFPEFVLPELLHVTTDEAVIVRAAYAETIARLAKTAMRYLDQWHPKMQVTDSGGAPPPSYESELQTLHEMIQQTVATLLTDPCNLVKQTLTENGITELCVFFANDVLFSHMITFLNDKDDKQLRATFFKCIIGVTAYVGWQSSPILTPLLQQGLTDPEEFVVVKVIEAMTSLTESGLLQKSSLYDLLADIACYLVHPDLWIRQAVVGFLCSMARVLDLVDVQCKVMMAVQPYLRHPVIQAEREELFLNALTSPIPRVVYDSVVKCQDINKLLETLEERQRVRSLVKAGHVPQYIEQHPQMKNLFRRLSSEGMTDIVEDHLLRMSRHLRKLHKHRLIELSNLRMPMQTHSIVLQPYSKPDNMTAVLASRKVQKTRRSMTFSDSHLTTMNEEWQHMFGGTPDSQIQQRLSDTGSLSPAGGGDMHSSPQHSIDIDHASLHERSYIQYRCAPCRTELRQLIYRKQELHSTAVKSREWAEHDAWRPPLPPPNWRLRGSLVAHLHEHKAAITRLVGVPDTPLFASSSRDGCIRIWDCGKMEGRNIANRSRQVYNRQAGPLVGLTVCENNQSLASASQQGSVFVLRIETNSNKMSVVQSRQLDPQEEGCAVDINYLNSGGGLCLSDCAVCVAGAQSVLVYATMYGSIVGWDLRAPGTAWKLDNDLKKGVLTTFCVDPHQCWLAVGTSSGYIICWDLRFQLPISMFDHPFRIRVRRLIPHPSEQACVMAAMQGNNEVSIWNLESQFRQNVLWASTAPPLTHTTANTHTVCAMYASCSDRSPFLLTGGTDMKVRYWDLEAPEDSYLAIPAANDTVNPTSLAYQPRLIDGTNVTTETPVKPRSAAGGGMRGGEESPRPGPDQPQAGHHNWISDISMCQASQCFLLTGSQGGEIKVWK</sequence>
<keyword evidence="4 10" id="KW-0853">WD repeat</keyword>
<dbReference type="PANTHER" id="PTHR17583">
    <property type="entry name" value="PHOSPHOINOSITIDE 3-KINASE REGULATORY SUBUNIT 4"/>
    <property type="match status" value="1"/>
</dbReference>
<evidence type="ECO:0000256" key="3">
    <source>
        <dbReference type="ARBA" id="ARBA00022527"/>
    </source>
</evidence>
<dbReference type="GO" id="GO:0005524">
    <property type="term" value="F:ATP binding"/>
    <property type="evidence" value="ECO:0007669"/>
    <property type="project" value="UniProtKB-KW"/>
</dbReference>
<comment type="subcellular location">
    <subcellularLocation>
        <location evidence="1">Cytoplasmic vesicle</location>
        <location evidence="1">Autophagosome</location>
    </subcellularLocation>
</comment>
<proteinExistence type="predicted"/>
<gene>
    <name evidence="13" type="ORF">L9F63_004121</name>
</gene>
<dbReference type="PANTHER" id="PTHR17583:SF0">
    <property type="entry name" value="PHOSPHOINOSITIDE 3-KINASE REGULATORY SUBUNIT 4"/>
    <property type="match status" value="1"/>
</dbReference>
<dbReference type="InterPro" id="IPR016024">
    <property type="entry name" value="ARM-type_fold"/>
</dbReference>
<dbReference type="GO" id="GO:0034271">
    <property type="term" value="C:phosphatidylinositol 3-kinase complex, class III, type I"/>
    <property type="evidence" value="ECO:0007669"/>
    <property type="project" value="TreeGrafter"/>
</dbReference>
<evidence type="ECO:0000256" key="6">
    <source>
        <dbReference type="ARBA" id="ARBA00022737"/>
    </source>
</evidence>
<name>A0AAD7ZGT6_DIPPU</name>
<feature type="domain" description="Protein kinase" evidence="12">
    <location>
        <begin position="26"/>
        <end position="336"/>
    </location>
</feature>
<dbReference type="EC" id="2.7.11.1" evidence="2"/>
<dbReference type="SMART" id="SM00220">
    <property type="entry name" value="S_TKc"/>
    <property type="match status" value="1"/>
</dbReference>
<dbReference type="InterPro" id="IPR015943">
    <property type="entry name" value="WD40/YVTN_repeat-like_dom_sf"/>
</dbReference>
<keyword evidence="3" id="KW-0723">Serine/threonine-protein kinase</keyword>
<evidence type="ECO:0000256" key="2">
    <source>
        <dbReference type="ARBA" id="ARBA00012513"/>
    </source>
</evidence>
<keyword evidence="14" id="KW-1185">Reference proteome</keyword>
<protein>
    <recommendedName>
        <fullName evidence="2">non-specific serine/threonine protein kinase</fullName>
        <ecNumber evidence="2">2.7.11.1</ecNumber>
    </recommendedName>
</protein>
<dbReference type="Proteomes" id="UP001233999">
    <property type="component" value="Unassembled WGS sequence"/>
</dbReference>
<dbReference type="GO" id="GO:0004674">
    <property type="term" value="F:protein serine/threonine kinase activity"/>
    <property type="evidence" value="ECO:0007669"/>
    <property type="project" value="UniProtKB-KW"/>
</dbReference>
<keyword evidence="9" id="KW-0067">ATP-binding</keyword>
<evidence type="ECO:0000256" key="5">
    <source>
        <dbReference type="ARBA" id="ARBA00022679"/>
    </source>
</evidence>
<dbReference type="PROSITE" id="PS50294">
    <property type="entry name" value="WD_REPEATS_REGION"/>
    <property type="match status" value="2"/>
</dbReference>
<dbReference type="FunFam" id="1.25.10.10:FF:000342">
    <property type="entry name" value="Serine/threonine-protein kinase VPS15"/>
    <property type="match status" value="1"/>
</dbReference>
<evidence type="ECO:0000256" key="9">
    <source>
        <dbReference type="ARBA" id="ARBA00022840"/>
    </source>
</evidence>
<dbReference type="PROSITE" id="PS50011">
    <property type="entry name" value="PROTEIN_KINASE_DOM"/>
    <property type="match status" value="1"/>
</dbReference>
<keyword evidence="5" id="KW-0808">Transferase</keyword>
<feature type="repeat" description="WD" evidence="10">
    <location>
        <begin position="974"/>
        <end position="1006"/>
    </location>
</feature>
<evidence type="ECO:0000259" key="12">
    <source>
        <dbReference type="PROSITE" id="PS50011"/>
    </source>
</evidence>
<dbReference type="GO" id="GO:0006623">
    <property type="term" value="P:protein targeting to vacuole"/>
    <property type="evidence" value="ECO:0007669"/>
    <property type="project" value="TreeGrafter"/>
</dbReference>
<dbReference type="PROSITE" id="PS50082">
    <property type="entry name" value="WD_REPEATS_2"/>
    <property type="match status" value="3"/>
</dbReference>
<dbReference type="Gene3D" id="1.10.510.10">
    <property type="entry name" value="Transferase(Phosphotransferase) domain 1"/>
    <property type="match status" value="1"/>
</dbReference>
<dbReference type="GO" id="GO:0071561">
    <property type="term" value="C:nucleus-vacuole junction"/>
    <property type="evidence" value="ECO:0007669"/>
    <property type="project" value="TreeGrafter"/>
</dbReference>
<keyword evidence="8" id="KW-0418">Kinase</keyword>
<dbReference type="Pfam" id="PF00400">
    <property type="entry name" value="WD40"/>
    <property type="match status" value="3"/>
</dbReference>
<reference evidence="13" key="2">
    <citation type="submission" date="2023-05" db="EMBL/GenBank/DDBJ databases">
        <authorList>
            <person name="Fouks B."/>
        </authorList>
    </citation>
    <scope>NUCLEOTIDE SEQUENCE</scope>
    <source>
        <strain evidence="13">Stay&amp;Tobe</strain>
        <tissue evidence="13">Testes</tissue>
    </source>
</reference>
<dbReference type="GO" id="GO:0016236">
    <property type="term" value="P:macroautophagy"/>
    <property type="evidence" value="ECO:0007669"/>
    <property type="project" value="InterPro"/>
</dbReference>
<dbReference type="InterPro" id="IPR011009">
    <property type="entry name" value="Kinase-like_dom_sf"/>
</dbReference>
<dbReference type="GO" id="GO:0005776">
    <property type="term" value="C:autophagosome"/>
    <property type="evidence" value="ECO:0007669"/>
    <property type="project" value="UniProtKB-SubCell"/>
</dbReference>
<keyword evidence="7" id="KW-0547">Nucleotide-binding</keyword>
<feature type="compositionally biased region" description="Polar residues" evidence="11">
    <location>
        <begin position="875"/>
        <end position="889"/>
    </location>
</feature>
<evidence type="ECO:0000256" key="4">
    <source>
        <dbReference type="ARBA" id="ARBA00022574"/>
    </source>
</evidence>
<dbReference type="Gene3D" id="2.130.10.10">
    <property type="entry name" value="YVTN repeat-like/Quinoprotein amine dehydrogenase"/>
    <property type="match status" value="2"/>
</dbReference>
<dbReference type="InterPro" id="IPR045162">
    <property type="entry name" value="Vps15-like"/>
</dbReference>
<feature type="repeat" description="WD" evidence="10">
    <location>
        <begin position="1250"/>
        <end position="1273"/>
    </location>
</feature>
<dbReference type="InterPro" id="IPR008271">
    <property type="entry name" value="Ser/Thr_kinase_AS"/>
</dbReference>
<dbReference type="EMBL" id="JASPKZ010008355">
    <property type="protein sequence ID" value="KAJ9580221.1"/>
    <property type="molecule type" value="Genomic_DNA"/>
</dbReference>
<evidence type="ECO:0000313" key="14">
    <source>
        <dbReference type="Proteomes" id="UP001233999"/>
    </source>
</evidence>
<dbReference type="SUPFAM" id="SSF50978">
    <property type="entry name" value="WD40 repeat-like"/>
    <property type="match status" value="1"/>
</dbReference>
<organism evidence="13 14">
    <name type="scientific">Diploptera punctata</name>
    <name type="common">Pacific beetle cockroach</name>
    <dbReference type="NCBI Taxonomy" id="6984"/>
    <lineage>
        <taxon>Eukaryota</taxon>
        <taxon>Metazoa</taxon>
        <taxon>Ecdysozoa</taxon>
        <taxon>Arthropoda</taxon>
        <taxon>Hexapoda</taxon>
        <taxon>Insecta</taxon>
        <taxon>Pterygota</taxon>
        <taxon>Neoptera</taxon>
        <taxon>Polyneoptera</taxon>
        <taxon>Dictyoptera</taxon>
        <taxon>Blattodea</taxon>
        <taxon>Blaberoidea</taxon>
        <taxon>Blaberidae</taxon>
        <taxon>Diplopterinae</taxon>
        <taxon>Diploptera</taxon>
    </lineage>
</organism>
<dbReference type="InterPro" id="IPR000719">
    <property type="entry name" value="Prot_kinase_dom"/>
</dbReference>
<reference evidence="13" key="1">
    <citation type="journal article" date="2023" name="IScience">
        <title>Live-bearing cockroach genome reveals convergent evolutionary mechanisms linked to viviparity in insects and beyond.</title>
        <authorList>
            <person name="Fouks B."/>
            <person name="Harrison M.C."/>
            <person name="Mikhailova A.A."/>
            <person name="Marchal E."/>
            <person name="English S."/>
            <person name="Carruthers M."/>
            <person name="Jennings E.C."/>
            <person name="Chiamaka E.L."/>
            <person name="Frigard R.A."/>
            <person name="Pippel M."/>
            <person name="Attardo G.M."/>
            <person name="Benoit J.B."/>
            <person name="Bornberg-Bauer E."/>
            <person name="Tobe S.S."/>
        </authorList>
    </citation>
    <scope>NUCLEOTIDE SEQUENCE</scope>
    <source>
        <strain evidence="13">Stay&amp;Tobe</strain>
    </source>
</reference>
<dbReference type="InterPro" id="IPR036322">
    <property type="entry name" value="WD40_repeat_dom_sf"/>
</dbReference>
<dbReference type="SMART" id="SM00320">
    <property type="entry name" value="WD40"/>
    <property type="match status" value="5"/>
</dbReference>
<feature type="repeat" description="WD" evidence="10">
    <location>
        <begin position="1330"/>
        <end position="1363"/>
    </location>
</feature>
<dbReference type="InterPro" id="IPR055231">
    <property type="entry name" value="2AA_helical"/>
</dbReference>
<keyword evidence="6" id="KW-0677">Repeat</keyword>
<dbReference type="PROSITE" id="PS00108">
    <property type="entry name" value="PROTEIN_KINASE_ST"/>
    <property type="match status" value="1"/>
</dbReference>
<dbReference type="CDD" id="cd13980">
    <property type="entry name" value="STKc_Vps15"/>
    <property type="match status" value="1"/>
</dbReference>